<name>A0ABU6K7C1_9RHOO</name>
<keyword evidence="3 5" id="KW-1133">Transmembrane helix</keyword>
<dbReference type="NCBIfam" id="NF001325">
    <property type="entry name" value="PRK00259.1-3"/>
    <property type="match status" value="1"/>
</dbReference>
<comment type="function">
    <text evidence="5">Plays a role in cell envelope biogenesis, maintenance of cell envelope integrity and membrane homeostasis.</text>
</comment>
<dbReference type="PANTHER" id="PTHR36917">
    <property type="entry name" value="INTRACELLULAR SEPTATION PROTEIN A-RELATED"/>
    <property type="match status" value="1"/>
</dbReference>
<keyword evidence="5" id="KW-0997">Cell inner membrane</keyword>
<evidence type="ECO:0000256" key="1">
    <source>
        <dbReference type="ARBA" id="ARBA00022475"/>
    </source>
</evidence>
<sequence length="210" mass="23840">MKFLFDLLPVIFFYGAFKYSKAHSDWAAQLATDWLGFMVSGGVVGPQEAPTILATVVVVIAIALQVVWLKARKEPVPKVLLVGLALAVVFGGLTIWFHSPTFIKWKFSIFYWLLSAALLLGQLVWKRNLLKTMLGGELELPTPLWNRLNAAWIVFFVAMGLLNIYVAYNYSEDAWFNFKMFISTALMFLFMLGQGVFIWRHLPHESKQGS</sequence>
<dbReference type="PANTHER" id="PTHR36917:SF1">
    <property type="entry name" value="INNER MEMBRANE-SPANNING PROTEIN YCIB"/>
    <property type="match status" value="1"/>
</dbReference>
<evidence type="ECO:0000313" key="7">
    <source>
        <dbReference type="Proteomes" id="UP001331561"/>
    </source>
</evidence>
<feature type="transmembrane region" description="Helical" evidence="5">
    <location>
        <begin position="49"/>
        <end position="67"/>
    </location>
</feature>
<keyword evidence="2 5" id="KW-0812">Transmembrane</keyword>
<keyword evidence="1 5" id="KW-1003">Cell membrane</keyword>
<dbReference type="HAMAP" id="MF_00189">
    <property type="entry name" value="YciB"/>
    <property type="match status" value="1"/>
</dbReference>
<dbReference type="InterPro" id="IPR006008">
    <property type="entry name" value="YciB"/>
</dbReference>
<dbReference type="RefSeq" id="WP_327600672.1">
    <property type="nucleotide sequence ID" value="NZ_JAYXHS010000004.1"/>
</dbReference>
<dbReference type="Pfam" id="PF04279">
    <property type="entry name" value="IspA"/>
    <property type="match status" value="1"/>
</dbReference>
<gene>
    <name evidence="5" type="primary">yciB</name>
    <name evidence="6" type="ORF">VVD49_18340</name>
</gene>
<comment type="subcellular location">
    <subcellularLocation>
        <location evidence="5">Cell inner membrane</location>
        <topology evidence="5">Multi-pass membrane protein</topology>
    </subcellularLocation>
</comment>
<evidence type="ECO:0000256" key="4">
    <source>
        <dbReference type="ARBA" id="ARBA00023136"/>
    </source>
</evidence>
<keyword evidence="4 5" id="KW-0472">Membrane</keyword>
<evidence type="ECO:0000256" key="2">
    <source>
        <dbReference type="ARBA" id="ARBA00022692"/>
    </source>
</evidence>
<comment type="caution">
    <text evidence="6">The sequence shown here is derived from an EMBL/GenBank/DDBJ whole genome shotgun (WGS) entry which is preliminary data.</text>
</comment>
<reference evidence="6 7" key="1">
    <citation type="submission" date="2024-01" db="EMBL/GenBank/DDBJ databases">
        <title>Uliginosibacterium soil sp. nov.</title>
        <authorList>
            <person name="Lv Y."/>
        </authorList>
    </citation>
    <scope>NUCLEOTIDE SEQUENCE [LARGE SCALE GENOMIC DNA]</scope>
    <source>
        <strain evidence="6 7">H3</strain>
    </source>
</reference>
<feature type="transmembrane region" description="Helical" evidence="5">
    <location>
        <begin position="180"/>
        <end position="199"/>
    </location>
</feature>
<accession>A0ABU6K7C1</accession>
<dbReference type="Proteomes" id="UP001331561">
    <property type="component" value="Unassembled WGS sequence"/>
</dbReference>
<dbReference type="EMBL" id="JAYXHS010000004">
    <property type="protein sequence ID" value="MEC5387698.1"/>
    <property type="molecule type" value="Genomic_DNA"/>
</dbReference>
<evidence type="ECO:0000313" key="6">
    <source>
        <dbReference type="EMBL" id="MEC5387698.1"/>
    </source>
</evidence>
<keyword evidence="7" id="KW-1185">Reference proteome</keyword>
<proteinExistence type="inferred from homology"/>
<feature type="transmembrane region" description="Helical" evidence="5">
    <location>
        <begin position="79"/>
        <end position="97"/>
    </location>
</feature>
<organism evidence="6 7">
    <name type="scientific">Uliginosibacterium silvisoli</name>
    <dbReference type="NCBI Taxonomy" id="3114758"/>
    <lineage>
        <taxon>Bacteria</taxon>
        <taxon>Pseudomonadati</taxon>
        <taxon>Pseudomonadota</taxon>
        <taxon>Betaproteobacteria</taxon>
        <taxon>Rhodocyclales</taxon>
        <taxon>Zoogloeaceae</taxon>
        <taxon>Uliginosibacterium</taxon>
    </lineage>
</organism>
<evidence type="ECO:0000256" key="5">
    <source>
        <dbReference type="HAMAP-Rule" id="MF_00189"/>
    </source>
</evidence>
<feature type="transmembrane region" description="Helical" evidence="5">
    <location>
        <begin position="146"/>
        <end position="168"/>
    </location>
</feature>
<evidence type="ECO:0000256" key="3">
    <source>
        <dbReference type="ARBA" id="ARBA00022989"/>
    </source>
</evidence>
<comment type="similarity">
    <text evidence="5">Belongs to the YciB family.</text>
</comment>
<feature type="transmembrane region" description="Helical" evidence="5">
    <location>
        <begin position="109"/>
        <end position="125"/>
    </location>
</feature>
<protein>
    <recommendedName>
        <fullName evidence="5">Inner membrane-spanning protein YciB</fullName>
    </recommendedName>
</protein>